<evidence type="ECO:0000259" key="2">
    <source>
        <dbReference type="Pfam" id="PF16227"/>
    </source>
</evidence>
<dbReference type="RefSeq" id="WP_258877461.1">
    <property type="nucleotide sequence ID" value="NZ_CP048914.1"/>
</dbReference>
<evidence type="ECO:0000256" key="1">
    <source>
        <dbReference type="SAM" id="SignalP"/>
    </source>
</evidence>
<dbReference type="Proteomes" id="UP000514720">
    <property type="component" value="Chromosome"/>
</dbReference>
<evidence type="ECO:0000313" key="4">
    <source>
        <dbReference type="Proteomes" id="UP000514720"/>
    </source>
</evidence>
<keyword evidence="4" id="KW-1185">Reference proteome</keyword>
<keyword evidence="1" id="KW-0732">Signal</keyword>
<feature type="signal peptide" evidence="1">
    <location>
        <begin position="1"/>
        <end position="20"/>
    </location>
</feature>
<dbReference type="Gene3D" id="3.40.50.1110">
    <property type="entry name" value="SGNH hydrolase"/>
    <property type="match status" value="1"/>
</dbReference>
<organism evidence="3 4">
    <name type="scientific">Candidatus Xianfuyuplasma coldseepsis</name>
    <dbReference type="NCBI Taxonomy" id="2782163"/>
    <lineage>
        <taxon>Bacteria</taxon>
        <taxon>Bacillati</taxon>
        <taxon>Mycoplasmatota</taxon>
        <taxon>Mollicutes</taxon>
        <taxon>Candidatus Izemoplasmatales</taxon>
        <taxon>Candidatus Izemoplasmataceae</taxon>
        <taxon>Candidatus Xianfuyuplasma</taxon>
    </lineage>
</organism>
<name>A0A7L7KV66_9MOLU</name>
<dbReference type="SUPFAM" id="SSF52266">
    <property type="entry name" value="SGNH hydrolase"/>
    <property type="match status" value="1"/>
</dbReference>
<accession>A0A7L7KV66</accession>
<evidence type="ECO:0000313" key="3">
    <source>
        <dbReference type="EMBL" id="QMS85658.1"/>
    </source>
</evidence>
<dbReference type="InterPro" id="IPR036514">
    <property type="entry name" value="SGNH_hydro_sf"/>
</dbReference>
<feature type="chain" id="PRO_5036487429" evidence="1">
    <location>
        <begin position="21"/>
        <end position="392"/>
    </location>
</feature>
<dbReference type="AlphaFoldDB" id="A0A7L7KV66"/>
<gene>
    <name evidence="3" type="ORF">G4Z02_07845</name>
</gene>
<dbReference type="KEGG" id="xcl:G4Z02_07845"/>
<dbReference type="Pfam" id="PF16227">
    <property type="entry name" value="DUF4886"/>
    <property type="match status" value="1"/>
</dbReference>
<proteinExistence type="predicted"/>
<protein>
    <submittedName>
        <fullName evidence="3">DUF4886 domain-containing protein</fullName>
    </submittedName>
</protein>
<dbReference type="EMBL" id="CP048914">
    <property type="protein sequence ID" value="QMS85658.1"/>
    <property type="molecule type" value="Genomic_DNA"/>
</dbReference>
<feature type="domain" description="DUF4886" evidence="2">
    <location>
        <begin position="135"/>
        <end position="367"/>
    </location>
</feature>
<reference evidence="3 4" key="1">
    <citation type="submission" date="2020-02" db="EMBL/GenBank/DDBJ databases">
        <authorList>
            <person name="Zheng R.K."/>
            <person name="Sun C.M."/>
        </authorList>
    </citation>
    <scope>NUCLEOTIDE SEQUENCE [LARGE SCALE GENOMIC DNA]</scope>
    <source>
        <strain evidence="4">zrk13</strain>
    </source>
</reference>
<dbReference type="PROSITE" id="PS51257">
    <property type="entry name" value="PROKAR_LIPOPROTEIN"/>
    <property type="match status" value="1"/>
</dbReference>
<sequence>MKKIMLSMLFVVLFLLTSCKDDTIFTIENTIGPGPLDDPFIATIYPDETTMMQLTVPRSMARDFVAREVVVEGDTVTPISSENSSITIDVTDDYELSLTPLKLGTKWIEFSGGDKTYYLEVQIMKRDIDFTKQLRILGIGNSFTEDAMEYLYHIADDYGVEEIILGYLYIGGAPLSTHVEMIETEARDYRYYDNTKGYWAYHSSYTIEQGITEQEWDLISIQQASYDSGRAETYNDDITTLIDFIFEHAQNKNVRIMWHMTWAYQATSNHSGFVNYDNDQMTMYNAIINAVQTKIVPDERFDLIIPSGTAIQNVRTSYIGDTLTRDGFHLSYDQGRYIAGLTWFKEITGFSINEITYKPEGITDTDQQAIVEGVNYAVETPFEITPSTFTEE</sequence>
<dbReference type="InterPro" id="IPR032616">
    <property type="entry name" value="DUF4886"/>
</dbReference>